<keyword evidence="1" id="KW-0732">Signal</keyword>
<dbReference type="AlphaFoldDB" id="A0ABD2NFW5"/>
<keyword evidence="3" id="KW-1185">Reference proteome</keyword>
<evidence type="ECO:0000313" key="2">
    <source>
        <dbReference type="EMBL" id="KAL3277597.1"/>
    </source>
</evidence>
<accession>A0ABD2NFW5</accession>
<gene>
    <name evidence="2" type="ORF">HHI36_012939</name>
</gene>
<feature type="signal peptide" evidence="1">
    <location>
        <begin position="1"/>
        <end position="18"/>
    </location>
</feature>
<evidence type="ECO:0000313" key="3">
    <source>
        <dbReference type="Proteomes" id="UP001516400"/>
    </source>
</evidence>
<protein>
    <recommendedName>
        <fullName evidence="4">Secreted protein</fullName>
    </recommendedName>
</protein>
<evidence type="ECO:0000256" key="1">
    <source>
        <dbReference type="SAM" id="SignalP"/>
    </source>
</evidence>
<proteinExistence type="predicted"/>
<comment type="caution">
    <text evidence="2">The sequence shown here is derived from an EMBL/GenBank/DDBJ whole genome shotgun (WGS) entry which is preliminary data.</text>
</comment>
<dbReference type="Proteomes" id="UP001516400">
    <property type="component" value="Unassembled WGS sequence"/>
</dbReference>
<sequence length="74" mass="8215">MATLPNHLICLFVPVTTALQDSENGTGLLFTKLILKLQKVQAARYTRGPHQKLFSVTTTTNIRKPSKNIGNNLH</sequence>
<evidence type="ECO:0008006" key="4">
    <source>
        <dbReference type="Google" id="ProtNLM"/>
    </source>
</evidence>
<dbReference type="EMBL" id="JABFTP020000103">
    <property type="protein sequence ID" value="KAL3277597.1"/>
    <property type="molecule type" value="Genomic_DNA"/>
</dbReference>
<name>A0ABD2NFW5_9CUCU</name>
<reference evidence="2 3" key="1">
    <citation type="journal article" date="2021" name="BMC Biol.">
        <title>Horizontally acquired antibacterial genes associated with adaptive radiation of ladybird beetles.</title>
        <authorList>
            <person name="Li H.S."/>
            <person name="Tang X.F."/>
            <person name="Huang Y.H."/>
            <person name="Xu Z.Y."/>
            <person name="Chen M.L."/>
            <person name="Du X.Y."/>
            <person name="Qiu B.Y."/>
            <person name="Chen P.T."/>
            <person name="Zhang W."/>
            <person name="Slipinski A."/>
            <person name="Escalona H.E."/>
            <person name="Waterhouse R.M."/>
            <person name="Zwick A."/>
            <person name="Pang H."/>
        </authorList>
    </citation>
    <scope>NUCLEOTIDE SEQUENCE [LARGE SCALE GENOMIC DNA]</scope>
    <source>
        <strain evidence="2">SYSU2018</strain>
    </source>
</reference>
<organism evidence="2 3">
    <name type="scientific">Cryptolaemus montrouzieri</name>
    <dbReference type="NCBI Taxonomy" id="559131"/>
    <lineage>
        <taxon>Eukaryota</taxon>
        <taxon>Metazoa</taxon>
        <taxon>Ecdysozoa</taxon>
        <taxon>Arthropoda</taxon>
        <taxon>Hexapoda</taxon>
        <taxon>Insecta</taxon>
        <taxon>Pterygota</taxon>
        <taxon>Neoptera</taxon>
        <taxon>Endopterygota</taxon>
        <taxon>Coleoptera</taxon>
        <taxon>Polyphaga</taxon>
        <taxon>Cucujiformia</taxon>
        <taxon>Coccinelloidea</taxon>
        <taxon>Coccinellidae</taxon>
        <taxon>Scymninae</taxon>
        <taxon>Scymnini</taxon>
        <taxon>Cryptolaemus</taxon>
    </lineage>
</organism>
<feature type="chain" id="PRO_5044791200" description="Secreted protein" evidence="1">
    <location>
        <begin position="19"/>
        <end position="74"/>
    </location>
</feature>